<dbReference type="InterPro" id="IPR032444">
    <property type="entry name" value="Keratin_2_head"/>
</dbReference>
<feature type="domain" description="IF rod" evidence="7">
    <location>
        <begin position="124"/>
        <end position="435"/>
    </location>
</feature>
<dbReference type="GO" id="GO:0045095">
    <property type="term" value="C:keratin filament"/>
    <property type="evidence" value="ECO:0007669"/>
    <property type="project" value="InterPro"/>
</dbReference>
<gene>
    <name evidence="8" type="ORF">J0S82_002450</name>
</gene>
<dbReference type="SUPFAM" id="SSF46579">
    <property type="entry name" value="Prefoldin"/>
    <property type="match status" value="1"/>
</dbReference>
<dbReference type="FunFam" id="1.20.5.170:FF:000004">
    <property type="entry name" value="Keratin, type II cytoskeletal 5"/>
    <property type="match status" value="1"/>
</dbReference>
<keyword evidence="1" id="KW-0416">Keratin</keyword>
<evidence type="ECO:0000313" key="9">
    <source>
        <dbReference type="Proteomes" id="UP000700334"/>
    </source>
</evidence>
<evidence type="ECO:0000256" key="4">
    <source>
        <dbReference type="ARBA" id="ARBA00061646"/>
    </source>
</evidence>
<dbReference type="Gene3D" id="1.20.5.500">
    <property type="entry name" value="Single helix bin"/>
    <property type="match status" value="1"/>
</dbReference>
<dbReference type="OrthoDB" id="2441647at2759"/>
<dbReference type="Gene3D" id="1.20.5.1160">
    <property type="entry name" value="Vasodilator-stimulated phosphoprotein"/>
    <property type="match status" value="1"/>
</dbReference>
<dbReference type="PANTHER" id="PTHR45616">
    <property type="entry name" value="GATA-TYPE DOMAIN-CONTAINING PROTEIN"/>
    <property type="match status" value="1"/>
</dbReference>
<keyword evidence="9" id="KW-1185">Reference proteome</keyword>
<evidence type="ECO:0000256" key="2">
    <source>
        <dbReference type="ARBA" id="ARBA00022754"/>
    </source>
</evidence>
<evidence type="ECO:0000256" key="1">
    <source>
        <dbReference type="ARBA" id="ARBA00022744"/>
    </source>
</evidence>
<evidence type="ECO:0000256" key="6">
    <source>
        <dbReference type="SAM" id="Coils"/>
    </source>
</evidence>
<dbReference type="InterPro" id="IPR018039">
    <property type="entry name" value="IF_conserved"/>
</dbReference>
<dbReference type="PANTHER" id="PTHR45616:SF49">
    <property type="entry name" value="IF ROD DOMAIN-CONTAINING PROTEIN"/>
    <property type="match status" value="1"/>
</dbReference>
<dbReference type="FunFam" id="1.20.5.500:FF:000001">
    <property type="entry name" value="Type II keratin 23"/>
    <property type="match status" value="1"/>
</dbReference>
<feature type="coiled-coil region" evidence="6">
    <location>
        <begin position="326"/>
        <end position="413"/>
    </location>
</feature>
<protein>
    <submittedName>
        <fullName evidence="8">Keratin, type II cuticular Hb5</fullName>
    </submittedName>
</protein>
<dbReference type="PROSITE" id="PS51842">
    <property type="entry name" value="IF_ROD_2"/>
    <property type="match status" value="1"/>
</dbReference>
<dbReference type="Pfam" id="PF16208">
    <property type="entry name" value="Keratin_2_head"/>
    <property type="match status" value="1"/>
</dbReference>
<evidence type="ECO:0000313" key="8">
    <source>
        <dbReference type="EMBL" id="KAG8518349.1"/>
    </source>
</evidence>
<evidence type="ECO:0000259" key="7">
    <source>
        <dbReference type="PROSITE" id="PS51842"/>
    </source>
</evidence>
<dbReference type="InterPro" id="IPR003054">
    <property type="entry name" value="Keratin_II"/>
</dbReference>
<dbReference type="EMBL" id="JAGFMF010011636">
    <property type="protein sequence ID" value="KAG8518349.1"/>
    <property type="molecule type" value="Genomic_DNA"/>
</dbReference>
<dbReference type="GO" id="GO:0045109">
    <property type="term" value="P:intermediate filament organization"/>
    <property type="evidence" value="ECO:0007669"/>
    <property type="project" value="TreeGrafter"/>
</dbReference>
<dbReference type="InterPro" id="IPR039008">
    <property type="entry name" value="IF_rod_dom"/>
</dbReference>
<comment type="similarity">
    <text evidence="4 5">Belongs to the intermediate filament family.</text>
</comment>
<dbReference type="Gene3D" id="1.20.5.170">
    <property type="match status" value="1"/>
</dbReference>
<dbReference type="GO" id="GO:0030280">
    <property type="term" value="F:structural constituent of skin epidermis"/>
    <property type="evidence" value="ECO:0007669"/>
    <property type="project" value="TreeGrafter"/>
</dbReference>
<dbReference type="PRINTS" id="PR01276">
    <property type="entry name" value="TYPE2KERATIN"/>
</dbReference>
<sequence length="495" mass="54150">MASRSYCISSGCGARSFSSCSAVMPKPGARSCSGAMVYCGGGPGGPGYRRLGGFGSRSLCAVGSPRIAVSCRRPLLSGGSFGYRSGGVCGPSPPCITTVSVNESLLTPLNLDIDPNAQCVKHEEKEQIKCLNNKFAAFIDKVRFLEQQNKLLETKWQFYQNRQCCESNLEPLFNGYVETLRREAECVEADSGRLAAELNHVQEVLEGYKKKYEEEVVLRASAENEFVVLKKDIDCAYLRKADLEANVEALKEEMGFLQSLYEEEIQLLQSQISDTSVVVKMDNSRELNMDSIVAEIKAQYDDVASRSRAEAESWYQNKCEEMRTTVTRQGENLRRTKDELSELQRMIQRLTAEVENTKQQRCKLEEAVADAELQGEAALSDARCKLAGLEEALQKAKQDMACLLKEYQEVMNSKLGLDVEIATYRKLLEGEESRLCEGVGSVNICVSRSQGGVVCGDLGSSIPRGPAAVSLSSGGGVCPPSVLGVCSSARAVRFA</sequence>
<dbReference type="SUPFAM" id="SSF64593">
    <property type="entry name" value="Intermediate filament protein, coiled coil region"/>
    <property type="match status" value="2"/>
</dbReference>
<dbReference type="SMART" id="SM01391">
    <property type="entry name" value="Filament"/>
    <property type="match status" value="1"/>
</dbReference>
<dbReference type="GO" id="GO:0031424">
    <property type="term" value="P:keratinization"/>
    <property type="evidence" value="ECO:0007669"/>
    <property type="project" value="TreeGrafter"/>
</dbReference>
<dbReference type="AlphaFoldDB" id="A0A8J6DRU4"/>
<keyword evidence="3 6" id="KW-0175">Coiled coil</keyword>
<evidence type="ECO:0000256" key="3">
    <source>
        <dbReference type="ARBA" id="ARBA00023054"/>
    </source>
</evidence>
<dbReference type="PROSITE" id="PS00226">
    <property type="entry name" value="IF_ROD_1"/>
    <property type="match status" value="1"/>
</dbReference>
<dbReference type="GO" id="GO:0005615">
    <property type="term" value="C:extracellular space"/>
    <property type="evidence" value="ECO:0007669"/>
    <property type="project" value="TreeGrafter"/>
</dbReference>
<dbReference type="Proteomes" id="UP000700334">
    <property type="component" value="Unassembled WGS sequence"/>
</dbReference>
<keyword evidence="2 5" id="KW-0403">Intermediate filament</keyword>
<name>A0A8J6DRU4_GALPY</name>
<dbReference type="FunFam" id="1.20.5.1160:FF:000001">
    <property type="entry name" value="Keratin type II"/>
    <property type="match status" value="1"/>
</dbReference>
<feature type="coiled-coil region" evidence="6">
    <location>
        <begin position="205"/>
        <end position="260"/>
    </location>
</feature>
<dbReference type="Pfam" id="PF00038">
    <property type="entry name" value="Filament"/>
    <property type="match status" value="1"/>
</dbReference>
<accession>A0A8J6DRU4</accession>
<comment type="caution">
    <text evidence="8">The sequence shown here is derived from an EMBL/GenBank/DDBJ whole genome shotgun (WGS) entry which is preliminary data.</text>
</comment>
<evidence type="ECO:0000256" key="5">
    <source>
        <dbReference type="RuleBase" id="RU000685"/>
    </source>
</evidence>
<proteinExistence type="inferred from homology"/>
<reference evidence="8" key="1">
    <citation type="journal article" date="2021" name="Evol. Appl.">
        <title>The genome of the Pyrenean desman and the effects of bottlenecks and inbreeding on the genomic landscape of an endangered species.</title>
        <authorList>
            <person name="Escoda L."/>
            <person name="Castresana J."/>
        </authorList>
    </citation>
    <scope>NUCLEOTIDE SEQUENCE</scope>
    <source>
        <strain evidence="8">IBE-C5619</strain>
    </source>
</reference>
<organism evidence="8 9">
    <name type="scientific">Galemys pyrenaicus</name>
    <name type="common">Iberian desman</name>
    <name type="synonym">Pyrenean desman</name>
    <dbReference type="NCBI Taxonomy" id="202257"/>
    <lineage>
        <taxon>Eukaryota</taxon>
        <taxon>Metazoa</taxon>
        <taxon>Chordata</taxon>
        <taxon>Craniata</taxon>
        <taxon>Vertebrata</taxon>
        <taxon>Euteleostomi</taxon>
        <taxon>Mammalia</taxon>
        <taxon>Eutheria</taxon>
        <taxon>Laurasiatheria</taxon>
        <taxon>Eulipotyphla</taxon>
        <taxon>Talpidae</taxon>
        <taxon>Galemys</taxon>
    </lineage>
</organism>